<evidence type="ECO:0000256" key="1">
    <source>
        <dbReference type="SAM" id="Phobius"/>
    </source>
</evidence>
<keyword evidence="1" id="KW-1133">Transmembrane helix</keyword>
<gene>
    <name evidence="2" type="ordered locus">Celal_2785</name>
</gene>
<organism evidence="2 3">
    <name type="scientific">Cellulophaga algicola (strain DSM 14237 / IC166 / ACAM 630)</name>
    <dbReference type="NCBI Taxonomy" id="688270"/>
    <lineage>
        <taxon>Bacteria</taxon>
        <taxon>Pseudomonadati</taxon>
        <taxon>Bacteroidota</taxon>
        <taxon>Flavobacteriia</taxon>
        <taxon>Flavobacteriales</taxon>
        <taxon>Flavobacteriaceae</taxon>
        <taxon>Cellulophaga</taxon>
    </lineage>
</organism>
<evidence type="ECO:0000313" key="2">
    <source>
        <dbReference type="EMBL" id="ADV50067.1"/>
    </source>
</evidence>
<name>E6XCS6_CELAD</name>
<protein>
    <submittedName>
        <fullName evidence="2">Uncharacterized protein</fullName>
    </submittedName>
</protein>
<keyword evidence="3" id="KW-1185">Reference proteome</keyword>
<keyword evidence="1" id="KW-0472">Membrane</keyword>
<proteinExistence type="predicted"/>
<dbReference type="Proteomes" id="UP000008634">
    <property type="component" value="Chromosome"/>
</dbReference>
<feature type="transmembrane region" description="Helical" evidence="1">
    <location>
        <begin position="107"/>
        <end position="127"/>
    </location>
</feature>
<dbReference type="OrthoDB" id="762068at2"/>
<dbReference type="EMBL" id="CP002453">
    <property type="protein sequence ID" value="ADV50067.1"/>
    <property type="molecule type" value="Genomic_DNA"/>
</dbReference>
<accession>E6XCS6</accession>
<keyword evidence="1" id="KW-0812">Transmembrane</keyword>
<sequence>MSKDYQLSFCMVCKNRTYTLQEGIYCSITDAAPTFETYCPDYNFDEEERNKLLQEKRLFHENLVSRSENFTDNLFKTRVTYYEYPKTTPDNKTQAPKKIELKNSFSFYQLLSFLVIILFIGRLFPLAKGTINSISSTNAILICAIIGLILSIIKPFKYFQKKLNKTRILIDANGITIIDQSIIYWQDILMISLKKVPKKHVSKYLVISRITAKQDIEYNIDKLNVSSKELENKIRLFRK</sequence>
<dbReference type="HOGENOM" id="CLU_1137650_0_0_10"/>
<dbReference type="STRING" id="688270.Celal_2785"/>
<reference evidence="2 3" key="1">
    <citation type="journal article" date="2010" name="Stand. Genomic Sci.">
        <title>Complete genome sequence of Cellulophaga algicola type strain (IC166).</title>
        <authorList>
            <person name="Abt B."/>
            <person name="Lu M."/>
            <person name="Misra M."/>
            <person name="Han C."/>
            <person name="Nolan M."/>
            <person name="Lucas S."/>
            <person name="Hammon N."/>
            <person name="Deshpande S."/>
            <person name="Cheng J.F."/>
            <person name="Tapia R."/>
            <person name="Goodwin L."/>
            <person name="Pitluck S."/>
            <person name="Liolios K."/>
            <person name="Pagani I."/>
            <person name="Ivanova N."/>
            <person name="Mavromatis K."/>
            <person name="Ovchinikova G."/>
            <person name="Pati A."/>
            <person name="Chen A."/>
            <person name="Palaniappan K."/>
            <person name="Land M."/>
            <person name="Hauser L."/>
            <person name="Chang Y.J."/>
            <person name="Jeffries C.D."/>
            <person name="Detter J.C."/>
            <person name="Brambilla E."/>
            <person name="Rohde M."/>
            <person name="Tindall B.J."/>
            <person name="Goker M."/>
            <person name="Woyke T."/>
            <person name="Bristow J."/>
            <person name="Eisen J.A."/>
            <person name="Markowitz V."/>
            <person name="Hugenholtz P."/>
            <person name="Kyrpides N.C."/>
            <person name="Klenk H.P."/>
            <person name="Lapidus A."/>
        </authorList>
    </citation>
    <scope>NUCLEOTIDE SEQUENCE [LARGE SCALE GENOMIC DNA]</scope>
    <source>
        <strain evidence="3">DSM 14237 / IC166 / ACAM 630</strain>
    </source>
</reference>
<dbReference type="AlphaFoldDB" id="E6XCS6"/>
<feature type="transmembrane region" description="Helical" evidence="1">
    <location>
        <begin position="133"/>
        <end position="153"/>
    </location>
</feature>
<dbReference type="KEGG" id="cao:Celal_2785"/>
<dbReference type="RefSeq" id="WP_013551538.1">
    <property type="nucleotide sequence ID" value="NC_014934.1"/>
</dbReference>
<evidence type="ECO:0000313" key="3">
    <source>
        <dbReference type="Proteomes" id="UP000008634"/>
    </source>
</evidence>